<protein>
    <submittedName>
        <fullName evidence="1">YkgJ family cysteine cluster protein</fullName>
    </submittedName>
</protein>
<dbReference type="RefSeq" id="WP_268922329.1">
    <property type="nucleotide sequence ID" value="NZ_JAPTGC010000002.1"/>
</dbReference>
<organism evidence="1 2">
    <name type="scientific">Methanocorpusculum vombati</name>
    <dbReference type="NCBI Taxonomy" id="3002864"/>
    <lineage>
        <taxon>Archaea</taxon>
        <taxon>Methanobacteriati</taxon>
        <taxon>Methanobacteriota</taxon>
        <taxon>Stenosarchaea group</taxon>
        <taxon>Methanomicrobia</taxon>
        <taxon>Methanomicrobiales</taxon>
        <taxon>Methanocorpusculaceae</taxon>
        <taxon>Methanocorpusculum</taxon>
    </lineage>
</organism>
<evidence type="ECO:0000313" key="1">
    <source>
        <dbReference type="EMBL" id="MCZ0862118.1"/>
    </source>
</evidence>
<dbReference type="EMBL" id="JAPTGC010000002">
    <property type="protein sequence ID" value="MCZ0862118.1"/>
    <property type="molecule type" value="Genomic_DNA"/>
</dbReference>
<accession>A0ABT4IK45</accession>
<proteinExistence type="predicted"/>
<gene>
    <name evidence="1" type="ORF">O0S09_02465</name>
</gene>
<dbReference type="InterPro" id="IPR005358">
    <property type="entry name" value="Puta_zinc/iron-chelating_dom"/>
</dbReference>
<comment type="caution">
    <text evidence="1">The sequence shown here is derived from an EMBL/GenBank/DDBJ whole genome shotgun (WGS) entry which is preliminary data.</text>
</comment>
<dbReference type="Pfam" id="PF03692">
    <property type="entry name" value="CxxCxxCC"/>
    <property type="match status" value="1"/>
</dbReference>
<evidence type="ECO:0000313" key="2">
    <source>
        <dbReference type="Proteomes" id="UP001141336"/>
    </source>
</evidence>
<dbReference type="Proteomes" id="UP001141336">
    <property type="component" value="Unassembled WGS sequence"/>
</dbReference>
<reference evidence="1" key="1">
    <citation type="submission" date="2022-12" db="EMBL/GenBank/DDBJ databases">
        <title>Isolation and characterisation of novel Methanocorpusculum spp. from native Australian herbivores indicates the genus is ancestrally host-associated.</title>
        <authorList>
            <person name="Volmer J.G."/>
            <person name="Soo R.M."/>
            <person name="Evans P.N."/>
            <person name="Hoedt E.C."/>
            <person name="Astorga Alsina A.L."/>
            <person name="Woodcroft B.J."/>
            <person name="Tyson G.W."/>
            <person name="Hugenholtz P."/>
            <person name="Morrison M."/>
        </authorList>
    </citation>
    <scope>NUCLEOTIDE SEQUENCE</scope>
    <source>
        <strain evidence="1">CW153</strain>
    </source>
</reference>
<dbReference type="PANTHER" id="PTHR35866">
    <property type="entry name" value="PUTATIVE-RELATED"/>
    <property type="match status" value="1"/>
</dbReference>
<sequence length="180" mass="19998">MNEAERIEEEVCRAGFSCLLCGACCSGPDNEVMVSPPEIAVLAAATGLSRDEIAEPYPEWMQQDGCTFTFGWVLKRGSDGNCIFLEKNRCRVYRFRPHICRTYPFMLDKERLIVSACPGCVAGCETAGAGEITGDLLRRREAEDAELEKTENQYQKHSIITGSTIVFDSSGAHEYSLRPK</sequence>
<dbReference type="PANTHER" id="PTHR35866:SF2">
    <property type="entry name" value="YKGJ FAMILY CYSTEINE CLUSTER PROTEIN"/>
    <property type="match status" value="1"/>
</dbReference>
<name>A0ABT4IK45_9EURY</name>
<keyword evidence="2" id="KW-1185">Reference proteome</keyword>